<dbReference type="EMBL" id="BMJT01000001">
    <property type="protein sequence ID" value="GGG11914.1"/>
    <property type="molecule type" value="Genomic_DNA"/>
</dbReference>
<organism evidence="1 2">
    <name type="scientific">Lysinibacillus alkalisoli</name>
    <dbReference type="NCBI Taxonomy" id="1911548"/>
    <lineage>
        <taxon>Bacteria</taxon>
        <taxon>Bacillati</taxon>
        <taxon>Bacillota</taxon>
        <taxon>Bacilli</taxon>
        <taxon>Bacillales</taxon>
        <taxon>Bacillaceae</taxon>
        <taxon>Lysinibacillus</taxon>
    </lineage>
</organism>
<comment type="caution">
    <text evidence="1">The sequence shown here is derived from an EMBL/GenBank/DDBJ whole genome shotgun (WGS) entry which is preliminary data.</text>
</comment>
<proteinExistence type="predicted"/>
<accession>A0A917D4H4</accession>
<reference evidence="1" key="2">
    <citation type="submission" date="2020-09" db="EMBL/GenBank/DDBJ databases">
        <authorList>
            <person name="Sun Q."/>
            <person name="Zhou Y."/>
        </authorList>
    </citation>
    <scope>NUCLEOTIDE SEQUENCE</scope>
    <source>
        <strain evidence="1">CGMCC 1.15760</strain>
    </source>
</reference>
<protein>
    <submittedName>
        <fullName evidence="1">Uncharacterized protein</fullName>
    </submittedName>
</protein>
<evidence type="ECO:0000313" key="2">
    <source>
        <dbReference type="Proteomes" id="UP000616608"/>
    </source>
</evidence>
<dbReference type="RefSeq" id="WP_188613220.1">
    <property type="nucleotide sequence ID" value="NZ_BMJT01000001.1"/>
</dbReference>
<name>A0A917D4H4_9BACI</name>
<evidence type="ECO:0000313" key="1">
    <source>
        <dbReference type="EMBL" id="GGG11914.1"/>
    </source>
</evidence>
<keyword evidence="2" id="KW-1185">Reference proteome</keyword>
<gene>
    <name evidence="1" type="ORF">GCM10007425_02800</name>
</gene>
<reference evidence="1" key="1">
    <citation type="journal article" date="2014" name="Int. J. Syst. Evol. Microbiol.">
        <title>Complete genome sequence of Corynebacterium casei LMG S-19264T (=DSM 44701T), isolated from a smear-ripened cheese.</title>
        <authorList>
            <consortium name="US DOE Joint Genome Institute (JGI-PGF)"/>
            <person name="Walter F."/>
            <person name="Albersmeier A."/>
            <person name="Kalinowski J."/>
            <person name="Ruckert C."/>
        </authorList>
    </citation>
    <scope>NUCLEOTIDE SEQUENCE</scope>
    <source>
        <strain evidence="1">CGMCC 1.15760</strain>
    </source>
</reference>
<dbReference type="Proteomes" id="UP000616608">
    <property type="component" value="Unassembled WGS sequence"/>
</dbReference>
<sequence length="52" mass="5733">MSTRNSLAVLPLAFTLPAQPAPLVVAVIITQTIIELFAEIIYIRIIPTWLVT</sequence>
<dbReference type="AlphaFoldDB" id="A0A917D4H4"/>